<protein>
    <recommendedName>
        <fullName evidence="4">Aerotolerance regulator N-terminal domain-containing protein</fullName>
    </recommendedName>
</protein>
<sequence>MIAFDFNWSEPLNLVLILFLILLGSGQIWLLLRSSGPDISKQKMGIRIALNLLLWLTVAGFVLQPIFRSIVLSGKVMIAGKDVPSKEIKRIQDSLHIREVFSEGNLKGKSFDTLTLVGQDFSPAFFSDLSQQITTSVIINRIPYFSDHVIQSISWNGIIRKGQVQRIIGSVNSSDAQWAKVKFGNQTLDSVKLEKGNQTFDLSFPVFTEKRTKVDLYLGDDHQETIQFFARPLPPLTFQIILDNPDFESRSLATWLGNRGNSVEISTNLSKDIRSKLTLNKTGTPDVIITDPKNASNAEVKKALATGKSILFINLSNGSSDITSINSALGTKFQIKKISNEEALPVIGELSKLPFDFGKSNGYMTVSKYPVAVEKTTGKVAVSLLNETFPTLLNGDSISYGNIWTSVIAAIHPAYQSNVEVNSPVYKGFKTDLKFNNLINNPVSMVLGADTLHLNYSAINKQSADVSFIPSESSWLKLSDDSEINITDSLDFNDYYKSKIVDQFVKSRLQLQVELNDVVKVSDQALQHLNESRIPDWIWFLTFVLCFSALWLEPKFN</sequence>
<name>A0A4U6CWY0_9BACT</name>
<keyword evidence="1" id="KW-0472">Membrane</keyword>
<gene>
    <name evidence="2" type="ORF">FDK13_27730</name>
</gene>
<reference evidence="2 3" key="1">
    <citation type="submission" date="2019-05" db="EMBL/GenBank/DDBJ databases">
        <title>Dyadobacter AR-3-8 sp. nov., isolated from arctic soil.</title>
        <authorList>
            <person name="Chaudhary D.K."/>
        </authorList>
    </citation>
    <scope>NUCLEOTIDE SEQUENCE [LARGE SCALE GENOMIC DNA]</scope>
    <source>
        <strain evidence="2 3">AR-3-8</strain>
    </source>
</reference>
<accession>A0A4U6CWY0</accession>
<proteinExistence type="predicted"/>
<comment type="caution">
    <text evidence="2">The sequence shown here is derived from an EMBL/GenBank/DDBJ whole genome shotgun (WGS) entry which is preliminary data.</text>
</comment>
<feature type="transmembrane region" description="Helical" evidence="1">
    <location>
        <begin position="44"/>
        <end position="67"/>
    </location>
</feature>
<dbReference type="AlphaFoldDB" id="A0A4U6CWY0"/>
<keyword evidence="1" id="KW-0812">Transmembrane</keyword>
<evidence type="ECO:0000256" key="1">
    <source>
        <dbReference type="SAM" id="Phobius"/>
    </source>
</evidence>
<keyword evidence="3" id="KW-1185">Reference proteome</keyword>
<feature type="transmembrane region" description="Helical" evidence="1">
    <location>
        <begin position="12"/>
        <end position="32"/>
    </location>
</feature>
<dbReference type="OrthoDB" id="980086at2"/>
<keyword evidence="1" id="KW-1133">Transmembrane helix</keyword>
<dbReference type="EMBL" id="SZVO01000016">
    <property type="protein sequence ID" value="TKT88167.1"/>
    <property type="molecule type" value="Genomic_DNA"/>
</dbReference>
<evidence type="ECO:0000313" key="2">
    <source>
        <dbReference type="EMBL" id="TKT88167.1"/>
    </source>
</evidence>
<organism evidence="2 3">
    <name type="scientific">Dyadobacter frigoris</name>
    <dbReference type="NCBI Taxonomy" id="2576211"/>
    <lineage>
        <taxon>Bacteria</taxon>
        <taxon>Pseudomonadati</taxon>
        <taxon>Bacteroidota</taxon>
        <taxon>Cytophagia</taxon>
        <taxon>Cytophagales</taxon>
        <taxon>Spirosomataceae</taxon>
        <taxon>Dyadobacter</taxon>
    </lineage>
</organism>
<dbReference type="RefSeq" id="WP_137343281.1">
    <property type="nucleotide sequence ID" value="NZ_BSQH01000008.1"/>
</dbReference>
<evidence type="ECO:0000313" key="3">
    <source>
        <dbReference type="Proteomes" id="UP000304900"/>
    </source>
</evidence>
<dbReference type="Proteomes" id="UP000304900">
    <property type="component" value="Unassembled WGS sequence"/>
</dbReference>
<evidence type="ECO:0008006" key="4">
    <source>
        <dbReference type="Google" id="ProtNLM"/>
    </source>
</evidence>